<feature type="region of interest" description="Disordered" evidence="2">
    <location>
        <begin position="1061"/>
        <end position="1183"/>
    </location>
</feature>
<sequence>MSESAHSLGTPPATDTSTPTAADEQPALPARLNNPVKDPVNDATRDPNFVPGAGQGFFSTGLGVRTPRSLGDIRPPVIARSVQDPAAVVQAASYWQIKYKSQCLCILPLQGWTVEDLWDAEDLHVEGRRFCEEMLTFISRSTYYWADRFARDWARAHPDRVDFTGLDMGSVYDINDSLEVIDKIFIFGEPIDFPRVFLWHVAYILVGTWIETNKTIDATLRMSLMPQTHAGCQNTTSTEAAPSSTLVDVSDKKKTKSSPAVAKLHLPTIMTSGASDPRHTQPLPQRVPSQGHIQPAGHPGLMRSGNAGIAMGPSRVSPIIHAQPLIVPKNRNMGCESYGQPPGWIENNNRTMYGSYPRQPSVGMPSMQSPSFLSPQMAVGQHIPQPVIPGLSPYIQVAHTGYGFQQPDPGMMTRAHINYQQGIMQTQPMNPTFPHQPNGQQVSMADMTNNMHHANSIMYQHQDPRAPMPRRPDQRNAQDLFDPYGGNNPKFNGAPGYNNGGRKGGNNSFVPQPGRGRKVSNMSGRDAYSRSNADYNAKVPPGGPRNPDLNARRRLSEDDPTITGDSVFGCGHTWIGPKNSTVNELWIGDLPSDVGEDELVQLFKQTVGVTPIAISLRSRFPQDGTHAFATFASSAEAQAALGIKKSIPHLRGGRVTVTVPRRFFRKDTPPTLGYFDQTHTGQAADHTIRNITRTLNQHEERAVEDANSDPAAANDKALYSPQDARSGLSKMPPTESATTDHLGMGSTKPEMPKRQQKSPTKKNKGKGKRESPVNNINSADEITKIPGRLNVDGSATIEEEQTSTDFINTVAQITKPASVDAATLAPELLVSGTAASRVVDHSANPARNLTLQLSEKSEAAEFVHDDEEFPTEPMSDASPALTGIQSEVLETTSDTIPTAEEYRNTNAKSHNTLPKESSLQVAYDSISEDEAKNDTSFHSAPEVQSEAMQLEPQSTSGDKAAPLKHDFSESLLVATETEPCDPQTLHTQGSFKQFEEPASVWQKETATSQVPNLDTTQEPAASTRTHTAPASTLDSVATSTAGEVSPNDVAKKAGALQMQSLHPFAKNKAQAKKEREAKKKQQKKEDADRIAKAKAEKAASSKKPYEDLNVHSNTGLLTDRANSPTATNAVAKPEVAHSSPNGGMPTGNRKSKGKAKAPLSGVVSADREKKVNNEEETGKLDGIIKDSKEIPSVTHKAENLEALDAEPVKEESLDRFGAAWGTEPTPSRAPPAPPMTPKAQAPSQKMPPQEVNDPHNFTSNQPTHITGPQVPPIDSHPGLTLPPSTTNIHVRSQHNTSPQEYMSRSSSPSTLVGDENQMSPLLHPMPSPNFSEPSQHTFIATEALQLDAAPTAAPKKKKKKFKKNKKTAAFTTDPAQPTISGDTPGSTGTEEEYHTYDPFASQMSHIDAIRRAVKYDTSSYVARTNARIEKDIGEREEAGQSPKASKFCSTCKGDVAKMCLQVEMEKWAAQIEAYWDDFPDARPEVKKVSPSKRMLKLGRRTTPLSISPEKEAGVIDRYCLLFLMQSHGVGFLSLLSARSGTFNSRG</sequence>
<feature type="region of interest" description="Disordered" evidence="2">
    <location>
        <begin position="233"/>
        <end position="258"/>
    </location>
</feature>
<feature type="compositionally biased region" description="Polar residues" evidence="2">
    <location>
        <begin position="233"/>
        <end position="246"/>
    </location>
</feature>
<dbReference type="SUPFAM" id="SSF54928">
    <property type="entry name" value="RNA-binding domain, RBD"/>
    <property type="match status" value="1"/>
</dbReference>
<protein>
    <recommendedName>
        <fullName evidence="3">RRM domain-containing protein</fullName>
    </recommendedName>
</protein>
<feature type="compositionally biased region" description="Pro residues" evidence="2">
    <location>
        <begin position="1227"/>
        <end position="1236"/>
    </location>
</feature>
<evidence type="ECO:0000313" key="5">
    <source>
        <dbReference type="Proteomes" id="UP001199106"/>
    </source>
</evidence>
<feature type="compositionally biased region" description="Basic and acidic residues" evidence="2">
    <location>
        <begin position="1071"/>
        <end position="1109"/>
    </location>
</feature>
<feature type="region of interest" description="Disordered" evidence="2">
    <location>
        <begin position="270"/>
        <end position="289"/>
    </location>
</feature>
<feature type="compositionally biased region" description="Basic residues" evidence="2">
    <location>
        <begin position="754"/>
        <end position="767"/>
    </location>
</feature>
<feature type="compositionally biased region" description="Low complexity" evidence="2">
    <location>
        <begin position="10"/>
        <end position="23"/>
    </location>
</feature>
<feature type="region of interest" description="Disordered" evidence="2">
    <location>
        <begin position="1351"/>
        <end position="1392"/>
    </location>
</feature>
<feature type="region of interest" description="Disordered" evidence="2">
    <location>
        <begin position="929"/>
        <end position="962"/>
    </location>
</feature>
<feature type="region of interest" description="Disordered" evidence="2">
    <location>
        <begin position="1218"/>
        <end position="1317"/>
    </location>
</feature>
<proteinExistence type="predicted"/>
<feature type="compositionally biased region" description="Basic residues" evidence="2">
    <location>
        <begin position="1354"/>
        <end position="1366"/>
    </location>
</feature>
<feature type="compositionally biased region" description="Polar residues" evidence="2">
    <location>
        <begin position="1282"/>
        <end position="1310"/>
    </location>
</feature>
<keyword evidence="5" id="KW-1185">Reference proteome</keyword>
<dbReference type="InterPro" id="IPR012677">
    <property type="entry name" value="Nucleotide-bd_a/b_plait_sf"/>
</dbReference>
<evidence type="ECO:0000256" key="2">
    <source>
        <dbReference type="SAM" id="MobiDB-lite"/>
    </source>
</evidence>
<dbReference type="CDD" id="cd00590">
    <property type="entry name" value="RRM_SF"/>
    <property type="match status" value="1"/>
</dbReference>
<feature type="region of interest" description="Disordered" evidence="2">
    <location>
        <begin position="1"/>
        <end position="54"/>
    </location>
</feature>
<feature type="region of interest" description="Disordered" evidence="2">
    <location>
        <begin position="720"/>
        <end position="787"/>
    </location>
</feature>
<keyword evidence="1" id="KW-0694">RNA-binding</keyword>
<feature type="compositionally biased region" description="Polar residues" evidence="2">
    <location>
        <begin position="904"/>
        <end position="916"/>
    </location>
</feature>
<dbReference type="InterPro" id="IPR035979">
    <property type="entry name" value="RBD_domain_sf"/>
</dbReference>
<evidence type="ECO:0000313" key="4">
    <source>
        <dbReference type="EMBL" id="KAG9185265.1"/>
    </source>
</evidence>
<name>A0AAD4I169_9PLEO</name>
<dbReference type="EMBL" id="JAANER010000011">
    <property type="protein sequence ID" value="KAG9185265.1"/>
    <property type="molecule type" value="Genomic_DNA"/>
</dbReference>
<accession>A0AAD4I169</accession>
<organism evidence="4 5">
    <name type="scientific">Alternaria panax</name>
    <dbReference type="NCBI Taxonomy" id="48097"/>
    <lineage>
        <taxon>Eukaryota</taxon>
        <taxon>Fungi</taxon>
        <taxon>Dikarya</taxon>
        <taxon>Ascomycota</taxon>
        <taxon>Pezizomycotina</taxon>
        <taxon>Dothideomycetes</taxon>
        <taxon>Pleosporomycetidae</taxon>
        <taxon>Pleosporales</taxon>
        <taxon>Pleosporineae</taxon>
        <taxon>Pleosporaceae</taxon>
        <taxon>Alternaria</taxon>
        <taxon>Alternaria sect. Panax</taxon>
    </lineage>
</organism>
<reference evidence="4" key="1">
    <citation type="submission" date="2021-07" db="EMBL/GenBank/DDBJ databases">
        <title>Genome Resource of American Ginseng Black Spot Pathogen Alternaria panax.</title>
        <authorList>
            <person name="Qiu C."/>
            <person name="Wang W."/>
            <person name="Liu Z."/>
        </authorList>
    </citation>
    <scope>NUCLEOTIDE SEQUENCE</scope>
    <source>
        <strain evidence="4">BNCC115425</strain>
    </source>
</reference>
<dbReference type="Gene3D" id="3.30.70.330">
    <property type="match status" value="1"/>
</dbReference>
<dbReference type="Proteomes" id="UP001199106">
    <property type="component" value="Unassembled WGS sequence"/>
</dbReference>
<dbReference type="PROSITE" id="PS50102">
    <property type="entry name" value="RRM"/>
    <property type="match status" value="1"/>
</dbReference>
<feature type="region of interest" description="Disordered" evidence="2">
    <location>
        <begin position="894"/>
        <end position="916"/>
    </location>
</feature>
<gene>
    <name evidence="4" type="ORF">G6011_07809</name>
</gene>
<feature type="domain" description="RRM" evidence="3">
    <location>
        <begin position="583"/>
        <end position="662"/>
    </location>
</feature>
<feature type="compositionally biased region" description="Polar residues" evidence="2">
    <location>
        <begin position="1002"/>
        <end position="1030"/>
    </location>
</feature>
<feature type="compositionally biased region" description="Polar residues" evidence="2">
    <location>
        <begin position="1255"/>
        <end position="1266"/>
    </location>
</feature>
<feature type="compositionally biased region" description="Polar residues" evidence="2">
    <location>
        <begin position="1373"/>
        <end position="1388"/>
    </location>
</feature>
<dbReference type="GO" id="GO:0003723">
    <property type="term" value="F:RNA binding"/>
    <property type="evidence" value="ECO:0007669"/>
    <property type="project" value="UniProtKB-UniRule"/>
</dbReference>
<feature type="region of interest" description="Disordered" evidence="2">
    <location>
        <begin position="462"/>
        <end position="563"/>
    </location>
</feature>
<comment type="caution">
    <text evidence="4">The sequence shown here is derived from an EMBL/GenBank/DDBJ whole genome shotgun (WGS) entry which is preliminary data.</text>
</comment>
<evidence type="ECO:0000259" key="3">
    <source>
        <dbReference type="PROSITE" id="PS50102"/>
    </source>
</evidence>
<feature type="compositionally biased region" description="Basic and acidic residues" evidence="2">
    <location>
        <begin position="1165"/>
        <end position="1183"/>
    </location>
</feature>
<feature type="region of interest" description="Disordered" evidence="2">
    <location>
        <begin position="994"/>
        <end position="1030"/>
    </location>
</feature>
<feature type="compositionally biased region" description="Polar residues" evidence="2">
    <location>
        <begin position="1110"/>
        <end position="1128"/>
    </location>
</feature>
<dbReference type="InterPro" id="IPR000504">
    <property type="entry name" value="RRM_dom"/>
</dbReference>
<evidence type="ECO:0000256" key="1">
    <source>
        <dbReference type="PROSITE-ProRule" id="PRU00176"/>
    </source>
</evidence>